<dbReference type="KEGG" id="vra:106766677"/>
<protein>
    <submittedName>
        <fullName evidence="3">Protein FAR-RED IMPAIRED RESPONSE 1-like</fullName>
    </submittedName>
</protein>
<dbReference type="RefSeq" id="XP_014506875.1">
    <property type="nucleotide sequence ID" value="XM_014651389.1"/>
</dbReference>
<name>A0A1S3ULK8_VIGRR</name>
<dbReference type="GeneID" id="106766677"/>
<accession>A0A1S3ULK8</accession>
<dbReference type="Proteomes" id="UP000087766">
    <property type="component" value="Chromosome 7"/>
</dbReference>
<dbReference type="Pfam" id="PF03101">
    <property type="entry name" value="FAR1"/>
    <property type="match status" value="1"/>
</dbReference>
<feature type="domain" description="FAR1" evidence="1">
    <location>
        <begin position="6"/>
        <end position="90"/>
    </location>
</feature>
<organism evidence="2 3">
    <name type="scientific">Vigna radiata var. radiata</name>
    <name type="common">Mung bean</name>
    <name type="synonym">Phaseolus aureus</name>
    <dbReference type="NCBI Taxonomy" id="3916"/>
    <lineage>
        <taxon>Eukaryota</taxon>
        <taxon>Viridiplantae</taxon>
        <taxon>Streptophyta</taxon>
        <taxon>Embryophyta</taxon>
        <taxon>Tracheophyta</taxon>
        <taxon>Spermatophyta</taxon>
        <taxon>Magnoliopsida</taxon>
        <taxon>eudicotyledons</taxon>
        <taxon>Gunneridae</taxon>
        <taxon>Pentapetalae</taxon>
        <taxon>rosids</taxon>
        <taxon>fabids</taxon>
        <taxon>Fabales</taxon>
        <taxon>Fabaceae</taxon>
        <taxon>Papilionoideae</taxon>
        <taxon>50 kb inversion clade</taxon>
        <taxon>NPAAA clade</taxon>
        <taxon>indigoferoid/millettioid clade</taxon>
        <taxon>Phaseoleae</taxon>
        <taxon>Vigna</taxon>
    </lineage>
</organism>
<gene>
    <name evidence="3" type="primary">LOC106766677</name>
</gene>
<keyword evidence="2" id="KW-1185">Reference proteome</keyword>
<reference evidence="2" key="1">
    <citation type="journal article" date="2014" name="Nat. Commun.">
        <title>Genome sequence of mungbean and insights into evolution within Vigna species.</title>
        <authorList>
            <person name="Kang Y.J."/>
            <person name="Kim S.K."/>
            <person name="Kim M.Y."/>
            <person name="Lestari P."/>
            <person name="Kim K.H."/>
            <person name="Ha B.K."/>
            <person name="Jun T.H."/>
            <person name="Hwang W.J."/>
            <person name="Lee T."/>
            <person name="Lee J."/>
            <person name="Shim S."/>
            <person name="Yoon M.Y."/>
            <person name="Jang Y.E."/>
            <person name="Han K.S."/>
            <person name="Taeprayoon P."/>
            <person name="Yoon N."/>
            <person name="Somta P."/>
            <person name="Tanya P."/>
            <person name="Kim K.S."/>
            <person name="Gwag J.G."/>
            <person name="Moon J.K."/>
            <person name="Lee Y.H."/>
            <person name="Park B.S."/>
            <person name="Bombarely A."/>
            <person name="Doyle J.J."/>
            <person name="Jackson S.A."/>
            <person name="Schafleitner R."/>
            <person name="Srinives P."/>
            <person name="Varshney R.K."/>
            <person name="Lee S.H."/>
        </authorList>
    </citation>
    <scope>NUCLEOTIDE SEQUENCE [LARGE SCALE GENOMIC DNA]</scope>
    <source>
        <strain evidence="2">cv. VC1973A</strain>
    </source>
</reference>
<dbReference type="PANTHER" id="PTHR47718">
    <property type="entry name" value="OS01G0519700 PROTEIN"/>
    <property type="match status" value="1"/>
</dbReference>
<dbReference type="AlphaFoldDB" id="A0A1S3ULK8"/>
<proteinExistence type="predicted"/>
<evidence type="ECO:0000259" key="1">
    <source>
        <dbReference type="Pfam" id="PF03101"/>
    </source>
</evidence>
<dbReference type="STRING" id="3916.A0A1S3ULK8"/>
<dbReference type="PANTHER" id="PTHR47718:SF13">
    <property type="entry name" value="OS09G0290500 PROTEIN"/>
    <property type="match status" value="1"/>
</dbReference>
<evidence type="ECO:0000313" key="3">
    <source>
        <dbReference type="RefSeq" id="XP_014506875.1"/>
    </source>
</evidence>
<dbReference type="InterPro" id="IPR004330">
    <property type="entry name" value="FAR1_DNA_bnd_dom"/>
</dbReference>
<sequence>MENAKKFYTNYATTSEFALRTRSSRKDKDNNVCYLRLVCSREGKYVSSIKPDVKTLPCQTNECPAGISIARKDNKWFIKSVALDHNHDLCMNTSKLIPGNRKLSMQAKHTLEVNDDAGVRINKSFLSIVNDAGGFENMEFVEQDARNYIAQHRRSLCKDGDGQALL</sequence>
<dbReference type="OrthoDB" id="1416016at2759"/>
<reference evidence="3" key="2">
    <citation type="submission" date="2025-08" db="UniProtKB">
        <authorList>
            <consortium name="RefSeq"/>
        </authorList>
    </citation>
    <scope>IDENTIFICATION</scope>
    <source>
        <tissue evidence="3">Leaf</tissue>
    </source>
</reference>
<evidence type="ECO:0000313" key="2">
    <source>
        <dbReference type="Proteomes" id="UP000087766"/>
    </source>
</evidence>